<keyword evidence="3 8" id="KW-0963">Cytoplasm</keyword>
<dbReference type="EMBL" id="SLUI01000004">
    <property type="protein sequence ID" value="TCL38253.1"/>
    <property type="molecule type" value="Genomic_DNA"/>
</dbReference>
<feature type="binding site" evidence="8">
    <location>
        <position position="164"/>
    </location>
    <ligand>
        <name>3-phosphoshikimate</name>
        <dbReference type="ChEBI" id="CHEBI:145989"/>
    </ligand>
</feature>
<evidence type="ECO:0000256" key="3">
    <source>
        <dbReference type="ARBA" id="ARBA00022490"/>
    </source>
</evidence>
<comment type="caution">
    <text evidence="8">Lacks conserved residue(s) required for the propagation of feature annotation.</text>
</comment>
<evidence type="ECO:0000256" key="8">
    <source>
        <dbReference type="HAMAP-Rule" id="MF_00210"/>
    </source>
</evidence>
<keyword evidence="5 8" id="KW-0808">Transferase</keyword>
<sequence>MRIRGVSSGLQGTTQVPGDKSISHRAVMLGALAQGETVITGFLAGEDCLATIACFRDMGVDIRRQDNRVQIQGAGLHGLQQPEQPLYVGNSGTTIRLLLGILSGQVFPSVINGDASIQKRPMARVANPLRLMGARITGEGDLAPLTISPAGTLTGIDYLLPVASAQVKSALLLAGMYAKGVTSVTEPAPSRDHTEIMLASFGVAIKRQGLTASVEGPVVLQGREIAVPGDISSAAFLLVAALIIPDSEVVIRQVGINPTRSGIIDVLRAMGGNIEVQQLTSNLAEPVADILVRSSELRGVTVEGDIIPRLIDEIPAIAVAAAFAKGTTIIRDAAELKVKESNRIAAMVQGLMAMGGDVSELDDGLVIRGGKALHGAAIESRGDHRIAMAFAVAGMAACGETNIGNEDCIPVSFPGFAEILRQLGANVQMDGE</sequence>
<feature type="binding site" evidence="8">
    <location>
        <position position="20"/>
    </location>
    <ligand>
        <name>phosphoenolpyruvate</name>
        <dbReference type="ChEBI" id="CHEBI:58702"/>
    </ligand>
</feature>
<dbReference type="OrthoDB" id="9809920at2"/>
<evidence type="ECO:0000313" key="11">
    <source>
        <dbReference type="Proteomes" id="UP000295063"/>
    </source>
</evidence>
<organism evidence="10 11">
    <name type="scientific">Anaerospora hongkongensis</name>
    <dbReference type="NCBI Taxonomy" id="244830"/>
    <lineage>
        <taxon>Bacteria</taxon>
        <taxon>Bacillati</taxon>
        <taxon>Bacillota</taxon>
        <taxon>Negativicutes</taxon>
        <taxon>Selenomonadales</taxon>
        <taxon>Sporomusaceae</taxon>
        <taxon>Anaerospora</taxon>
    </lineage>
</organism>
<dbReference type="PANTHER" id="PTHR21090">
    <property type="entry name" value="AROM/DEHYDROQUINATE SYNTHASE"/>
    <property type="match status" value="1"/>
</dbReference>
<proteinExistence type="inferred from homology"/>
<feature type="binding site" evidence="8">
    <location>
        <position position="25"/>
    </location>
    <ligand>
        <name>3-phosphoshikimate</name>
        <dbReference type="ChEBI" id="CHEBI:145989"/>
    </ligand>
</feature>
<dbReference type="GO" id="GO:0009423">
    <property type="term" value="P:chorismate biosynthetic process"/>
    <property type="evidence" value="ECO:0007669"/>
    <property type="project" value="UniProtKB-UniRule"/>
</dbReference>
<feature type="binding site" evidence="8">
    <location>
        <position position="312"/>
    </location>
    <ligand>
        <name>3-phosphoshikimate</name>
        <dbReference type="ChEBI" id="CHEBI:145989"/>
    </ligand>
</feature>
<dbReference type="InterPro" id="IPR001986">
    <property type="entry name" value="Enolpyruvate_Tfrase_dom"/>
</dbReference>
<dbReference type="Pfam" id="PF00275">
    <property type="entry name" value="EPSP_synthase"/>
    <property type="match status" value="1"/>
</dbReference>
<dbReference type="GO" id="GO:0005737">
    <property type="term" value="C:cytoplasm"/>
    <property type="evidence" value="ECO:0007669"/>
    <property type="project" value="UniProtKB-SubCell"/>
</dbReference>
<evidence type="ECO:0000259" key="9">
    <source>
        <dbReference type="Pfam" id="PF00275"/>
    </source>
</evidence>
<comment type="function">
    <text evidence="8">Catalyzes the transfer of the enolpyruvyl moiety of phosphoenolpyruvate (PEP) to the 5-hydroxyl of shikimate-3-phosphate (S3P) to produce enolpyruvyl shikimate-3-phosphate and inorganic phosphate.</text>
</comment>
<feature type="binding site" evidence="8">
    <location>
        <position position="385"/>
    </location>
    <ligand>
        <name>phosphoenolpyruvate</name>
        <dbReference type="ChEBI" id="CHEBI:58702"/>
    </ligand>
</feature>
<dbReference type="InterPro" id="IPR006264">
    <property type="entry name" value="EPSP_synthase"/>
</dbReference>
<accession>A0A4R1PZ63</accession>
<dbReference type="PROSITE" id="PS00885">
    <property type="entry name" value="EPSP_SYNTHASE_2"/>
    <property type="match status" value="1"/>
</dbReference>
<protein>
    <recommendedName>
        <fullName evidence="8">3-phosphoshikimate 1-carboxyvinyltransferase</fullName>
        <ecNumber evidence="8">2.5.1.19</ecNumber>
    </recommendedName>
    <alternativeName>
        <fullName evidence="8">5-enolpyruvylshikimate-3-phosphate synthase</fullName>
        <shortName evidence="8">EPSP synthase</shortName>
        <shortName evidence="8">EPSPS</shortName>
    </alternativeName>
</protein>
<dbReference type="HAMAP" id="MF_00210">
    <property type="entry name" value="EPSP_synth"/>
    <property type="match status" value="1"/>
</dbReference>
<comment type="caution">
    <text evidence="10">The sequence shown here is derived from an EMBL/GenBank/DDBJ whole genome shotgun (WGS) entry which is preliminary data.</text>
</comment>
<keyword evidence="4 8" id="KW-0028">Amino-acid biosynthesis</keyword>
<evidence type="ECO:0000256" key="6">
    <source>
        <dbReference type="ARBA" id="ARBA00023141"/>
    </source>
</evidence>
<dbReference type="GO" id="GO:0009073">
    <property type="term" value="P:aromatic amino acid family biosynthetic process"/>
    <property type="evidence" value="ECO:0007669"/>
    <property type="project" value="UniProtKB-KW"/>
</dbReference>
<gene>
    <name evidence="8" type="primary">aroA</name>
    <name evidence="10" type="ORF">EV210_104223</name>
</gene>
<dbReference type="Proteomes" id="UP000295063">
    <property type="component" value="Unassembled WGS sequence"/>
</dbReference>
<dbReference type="GO" id="GO:0003866">
    <property type="term" value="F:3-phosphoshikimate 1-carboxyvinyltransferase activity"/>
    <property type="evidence" value="ECO:0007669"/>
    <property type="project" value="UniProtKB-UniRule"/>
</dbReference>
<dbReference type="RefSeq" id="WP_132077967.1">
    <property type="nucleotide sequence ID" value="NZ_DAMAKO010000007.1"/>
</dbReference>
<evidence type="ECO:0000313" key="10">
    <source>
        <dbReference type="EMBL" id="TCL38253.1"/>
    </source>
</evidence>
<feature type="binding site" evidence="8">
    <location>
        <position position="21"/>
    </location>
    <ligand>
        <name>3-phosphoshikimate</name>
        <dbReference type="ChEBI" id="CHEBI:145989"/>
    </ligand>
</feature>
<comment type="catalytic activity">
    <reaction evidence="7">
        <text>3-phosphoshikimate + phosphoenolpyruvate = 5-O-(1-carboxyvinyl)-3-phosphoshikimate + phosphate</text>
        <dbReference type="Rhea" id="RHEA:21256"/>
        <dbReference type="ChEBI" id="CHEBI:43474"/>
        <dbReference type="ChEBI" id="CHEBI:57701"/>
        <dbReference type="ChEBI" id="CHEBI:58702"/>
        <dbReference type="ChEBI" id="CHEBI:145989"/>
        <dbReference type="EC" id="2.5.1.19"/>
    </reaction>
    <physiologicalReaction direction="left-to-right" evidence="7">
        <dbReference type="Rhea" id="RHEA:21257"/>
    </physiologicalReaction>
</comment>
<comment type="similarity">
    <text evidence="2 8">Belongs to the EPSP synthase family.</text>
</comment>
<dbReference type="Gene3D" id="3.65.10.10">
    <property type="entry name" value="Enolpyruvate transferase domain"/>
    <property type="match status" value="2"/>
</dbReference>
<dbReference type="FunFam" id="3.65.10.10:FF:000005">
    <property type="entry name" value="3-phosphoshikimate 1-carboxyvinyltransferase"/>
    <property type="match status" value="1"/>
</dbReference>
<reference evidence="10 11" key="1">
    <citation type="submission" date="2019-03" db="EMBL/GenBank/DDBJ databases">
        <title>Genomic Encyclopedia of Type Strains, Phase IV (KMG-IV): sequencing the most valuable type-strain genomes for metagenomic binning, comparative biology and taxonomic classification.</title>
        <authorList>
            <person name="Goeker M."/>
        </authorList>
    </citation>
    <scope>NUCLEOTIDE SEQUENCE [LARGE SCALE GENOMIC DNA]</scope>
    <source>
        <strain evidence="10 11">DSM 15969</strain>
    </source>
</reference>
<dbReference type="InterPro" id="IPR013792">
    <property type="entry name" value="RNA3'P_cycl/enolpyr_Trfase_a/b"/>
</dbReference>
<evidence type="ECO:0000256" key="7">
    <source>
        <dbReference type="ARBA" id="ARBA00044633"/>
    </source>
</evidence>
<evidence type="ECO:0000256" key="4">
    <source>
        <dbReference type="ARBA" id="ARBA00022605"/>
    </source>
</evidence>
<dbReference type="InterPro" id="IPR036968">
    <property type="entry name" value="Enolpyruvate_Tfrase_sf"/>
</dbReference>
<feature type="domain" description="Enolpyruvate transferase" evidence="9">
    <location>
        <begin position="8"/>
        <end position="420"/>
    </location>
</feature>
<comment type="pathway">
    <text evidence="1 8">Metabolic intermediate biosynthesis; chorismate biosynthesis; chorismate from D-erythrose 4-phosphate and phosphoenolpyruvate: step 6/7.</text>
</comment>
<feature type="binding site" evidence="8">
    <location>
        <position position="343"/>
    </location>
    <ligand>
        <name>phosphoenolpyruvate</name>
        <dbReference type="ChEBI" id="CHEBI:58702"/>
    </ligand>
</feature>
<feature type="binding site" evidence="8">
    <location>
        <position position="20"/>
    </location>
    <ligand>
        <name>3-phosphoshikimate</name>
        <dbReference type="ChEBI" id="CHEBI:145989"/>
    </ligand>
</feature>
<dbReference type="PANTHER" id="PTHR21090:SF5">
    <property type="entry name" value="PENTAFUNCTIONAL AROM POLYPEPTIDE"/>
    <property type="match status" value="1"/>
</dbReference>
<evidence type="ECO:0000256" key="1">
    <source>
        <dbReference type="ARBA" id="ARBA00004811"/>
    </source>
</evidence>
<feature type="binding site" evidence="8">
    <location>
        <position position="166"/>
    </location>
    <ligand>
        <name>3-phosphoshikimate</name>
        <dbReference type="ChEBI" id="CHEBI:145989"/>
    </ligand>
</feature>
<keyword evidence="6 8" id="KW-0057">Aromatic amino acid biosynthesis</keyword>
<evidence type="ECO:0000256" key="5">
    <source>
        <dbReference type="ARBA" id="ARBA00022679"/>
    </source>
</evidence>
<feature type="binding site" evidence="8">
    <location>
        <position position="166"/>
    </location>
    <ligand>
        <name>phosphoenolpyruvate</name>
        <dbReference type="ChEBI" id="CHEBI:58702"/>
    </ligand>
</feature>
<feature type="binding site" evidence="8">
    <location>
        <position position="339"/>
    </location>
    <ligand>
        <name>3-phosphoshikimate</name>
        <dbReference type="ChEBI" id="CHEBI:145989"/>
    </ligand>
</feature>
<evidence type="ECO:0000256" key="2">
    <source>
        <dbReference type="ARBA" id="ARBA00009948"/>
    </source>
</evidence>
<dbReference type="PIRSF" id="PIRSF000505">
    <property type="entry name" value="EPSPS"/>
    <property type="match status" value="1"/>
</dbReference>
<comment type="subcellular location">
    <subcellularLocation>
        <location evidence="8">Cytoplasm</location>
    </subcellularLocation>
</comment>
<dbReference type="EC" id="2.5.1.19" evidence="8"/>
<dbReference type="InterPro" id="IPR023193">
    <property type="entry name" value="EPSP_synthase_CS"/>
</dbReference>
<dbReference type="NCBIfam" id="TIGR01356">
    <property type="entry name" value="aroA"/>
    <property type="match status" value="1"/>
</dbReference>
<dbReference type="SUPFAM" id="SSF55205">
    <property type="entry name" value="EPT/RTPC-like"/>
    <property type="match status" value="1"/>
</dbReference>
<feature type="binding site" evidence="8">
    <location>
        <position position="92"/>
    </location>
    <ligand>
        <name>phosphoenolpyruvate</name>
        <dbReference type="ChEBI" id="CHEBI:58702"/>
    </ligand>
</feature>
<name>A0A4R1PZ63_9FIRM</name>
<dbReference type="PROSITE" id="PS00104">
    <property type="entry name" value="EPSP_SYNTHASE_1"/>
    <property type="match status" value="1"/>
</dbReference>
<feature type="active site" description="Proton acceptor" evidence="8">
    <location>
        <position position="312"/>
    </location>
</feature>
<keyword evidence="11" id="KW-1185">Reference proteome</keyword>
<dbReference type="CDD" id="cd01556">
    <property type="entry name" value="EPSP_synthase"/>
    <property type="match status" value="1"/>
</dbReference>
<dbReference type="UniPathway" id="UPA00053">
    <property type="reaction ID" value="UER00089"/>
</dbReference>
<comment type="subunit">
    <text evidence="8">Monomer.</text>
</comment>
<feature type="binding site" evidence="8">
    <location>
        <position position="120"/>
    </location>
    <ligand>
        <name>phosphoenolpyruvate</name>
        <dbReference type="ChEBI" id="CHEBI:58702"/>
    </ligand>
</feature>
<dbReference type="AlphaFoldDB" id="A0A4R1PZ63"/>
<dbReference type="GO" id="GO:0008652">
    <property type="term" value="P:amino acid biosynthetic process"/>
    <property type="evidence" value="ECO:0007669"/>
    <property type="project" value="UniProtKB-KW"/>
</dbReference>